<dbReference type="SMART" id="SM00065">
    <property type="entry name" value="GAF"/>
    <property type="match status" value="1"/>
</dbReference>
<dbReference type="InterPro" id="IPR001789">
    <property type="entry name" value="Sig_transdc_resp-reg_receiver"/>
</dbReference>
<dbReference type="Proteomes" id="UP001196980">
    <property type="component" value="Unassembled WGS sequence"/>
</dbReference>
<evidence type="ECO:0000259" key="7">
    <source>
        <dbReference type="PROSITE" id="PS50112"/>
    </source>
</evidence>
<feature type="domain" description="PAC" evidence="8">
    <location>
        <begin position="675"/>
        <end position="729"/>
    </location>
</feature>
<name>A0ABS6RYQ4_9BACT</name>
<dbReference type="SMART" id="SM00448">
    <property type="entry name" value="REC"/>
    <property type="match status" value="2"/>
</dbReference>
<dbReference type="Pfam" id="PF13185">
    <property type="entry name" value="GAF_2"/>
    <property type="match status" value="1"/>
</dbReference>
<dbReference type="Pfam" id="PF13188">
    <property type="entry name" value="PAS_8"/>
    <property type="match status" value="1"/>
</dbReference>
<evidence type="ECO:0000256" key="4">
    <source>
        <dbReference type="SAM" id="Coils"/>
    </source>
</evidence>
<feature type="domain" description="Response regulatory" evidence="6">
    <location>
        <begin position="5"/>
        <end position="120"/>
    </location>
</feature>
<evidence type="ECO:0000259" key="6">
    <source>
        <dbReference type="PROSITE" id="PS50110"/>
    </source>
</evidence>
<keyword evidence="3" id="KW-0597">Phosphoprotein</keyword>
<dbReference type="PANTHER" id="PTHR43065:SF42">
    <property type="entry name" value="TWO-COMPONENT SENSOR PPRA"/>
    <property type="match status" value="1"/>
</dbReference>
<feature type="coiled-coil region" evidence="4">
    <location>
        <begin position="122"/>
        <end position="149"/>
    </location>
</feature>
<evidence type="ECO:0000313" key="9">
    <source>
        <dbReference type="EMBL" id="MBV6341758.1"/>
    </source>
</evidence>
<dbReference type="CDD" id="cd00130">
    <property type="entry name" value="PAS"/>
    <property type="match status" value="1"/>
</dbReference>
<dbReference type="PANTHER" id="PTHR43065">
    <property type="entry name" value="SENSOR HISTIDINE KINASE"/>
    <property type="match status" value="1"/>
</dbReference>
<dbReference type="InterPro" id="IPR013655">
    <property type="entry name" value="PAS_fold_3"/>
</dbReference>
<evidence type="ECO:0000256" key="2">
    <source>
        <dbReference type="ARBA" id="ARBA00012438"/>
    </source>
</evidence>
<keyword evidence="4" id="KW-0175">Coiled coil</keyword>
<dbReference type="InterPro" id="IPR005467">
    <property type="entry name" value="His_kinase_dom"/>
</dbReference>
<protein>
    <recommendedName>
        <fullName evidence="2">histidine kinase</fullName>
        <ecNumber evidence="2">2.7.13.3</ecNumber>
    </recommendedName>
</protein>
<dbReference type="PROSITE" id="PS50112">
    <property type="entry name" value="PAS"/>
    <property type="match status" value="1"/>
</dbReference>
<feature type="domain" description="Histidine kinase" evidence="5">
    <location>
        <begin position="742"/>
        <end position="965"/>
    </location>
</feature>
<dbReference type="EC" id="2.7.13.3" evidence="2"/>
<dbReference type="NCBIfam" id="TIGR00229">
    <property type="entry name" value="sensory_box"/>
    <property type="match status" value="2"/>
</dbReference>
<keyword evidence="10" id="KW-1185">Reference proteome</keyword>
<evidence type="ECO:0000259" key="5">
    <source>
        <dbReference type="PROSITE" id="PS50109"/>
    </source>
</evidence>
<feature type="modified residue" description="4-aspartylphosphate" evidence="3">
    <location>
        <position position="1036"/>
    </location>
</feature>
<comment type="catalytic activity">
    <reaction evidence="1">
        <text>ATP + protein L-histidine = ADP + protein N-phospho-L-histidine.</text>
        <dbReference type="EC" id="2.7.13.3"/>
    </reaction>
</comment>
<proteinExistence type="predicted"/>
<gene>
    <name evidence="9" type="ORF">HWQ67_09180</name>
</gene>
<dbReference type="Pfam" id="PF08447">
    <property type="entry name" value="PAS_3"/>
    <property type="match status" value="1"/>
</dbReference>
<dbReference type="PROSITE" id="PS50110">
    <property type="entry name" value="RESPONSE_REGULATORY"/>
    <property type="match status" value="2"/>
</dbReference>
<dbReference type="RefSeq" id="WP_218252387.1">
    <property type="nucleotide sequence ID" value="NZ_JABXWD010000147.1"/>
</dbReference>
<dbReference type="PROSITE" id="PS50109">
    <property type="entry name" value="HIS_KIN"/>
    <property type="match status" value="1"/>
</dbReference>
<organism evidence="9 10">
    <name type="scientific">Candidatus Magnetobacterium casense</name>
    <dbReference type="NCBI Taxonomy" id="1455061"/>
    <lineage>
        <taxon>Bacteria</taxon>
        <taxon>Pseudomonadati</taxon>
        <taxon>Nitrospirota</taxon>
        <taxon>Thermodesulfovibrionia</taxon>
        <taxon>Thermodesulfovibrionales</taxon>
        <taxon>Candidatus Magnetobacteriaceae</taxon>
        <taxon>Candidatus Magnetobacterium</taxon>
    </lineage>
</organism>
<dbReference type="SMART" id="SM00091">
    <property type="entry name" value="PAS"/>
    <property type="match status" value="3"/>
</dbReference>
<feature type="domain" description="Response regulatory" evidence="6">
    <location>
        <begin position="985"/>
        <end position="1102"/>
    </location>
</feature>
<dbReference type="SMART" id="SM00388">
    <property type="entry name" value="HisKA"/>
    <property type="match status" value="1"/>
</dbReference>
<dbReference type="InterPro" id="IPR001610">
    <property type="entry name" value="PAC"/>
</dbReference>
<comment type="caution">
    <text evidence="9">The sequence shown here is derived from an EMBL/GenBank/DDBJ whole genome shotgun (WGS) entry which is preliminary data.</text>
</comment>
<dbReference type="Pfam" id="PF13426">
    <property type="entry name" value="PAS_9"/>
    <property type="match status" value="1"/>
</dbReference>
<dbReference type="CDD" id="cd00082">
    <property type="entry name" value="HisKA"/>
    <property type="match status" value="1"/>
</dbReference>
<feature type="modified residue" description="4-aspartylphosphate" evidence="3">
    <location>
        <position position="55"/>
    </location>
</feature>
<dbReference type="InterPro" id="IPR000014">
    <property type="entry name" value="PAS"/>
</dbReference>
<dbReference type="EMBL" id="JABXWD010000147">
    <property type="protein sequence ID" value="MBV6341758.1"/>
    <property type="molecule type" value="Genomic_DNA"/>
</dbReference>
<dbReference type="InterPro" id="IPR000700">
    <property type="entry name" value="PAS-assoc_C"/>
</dbReference>
<accession>A0ABS6RYQ4</accession>
<dbReference type="SMART" id="SM00387">
    <property type="entry name" value="HATPase_c"/>
    <property type="match status" value="1"/>
</dbReference>
<dbReference type="InterPro" id="IPR003018">
    <property type="entry name" value="GAF"/>
</dbReference>
<evidence type="ECO:0000256" key="3">
    <source>
        <dbReference type="PROSITE-ProRule" id="PRU00169"/>
    </source>
</evidence>
<dbReference type="Pfam" id="PF00512">
    <property type="entry name" value="HisKA"/>
    <property type="match status" value="1"/>
</dbReference>
<dbReference type="Pfam" id="PF02518">
    <property type="entry name" value="HATPase_c"/>
    <property type="match status" value="1"/>
</dbReference>
<evidence type="ECO:0000313" key="10">
    <source>
        <dbReference type="Proteomes" id="UP001196980"/>
    </source>
</evidence>
<dbReference type="PROSITE" id="PS50113">
    <property type="entry name" value="PAC"/>
    <property type="match status" value="2"/>
</dbReference>
<feature type="domain" description="PAC" evidence="8">
    <location>
        <begin position="556"/>
        <end position="607"/>
    </location>
</feature>
<reference evidence="9 10" key="1">
    <citation type="journal article" date="2020" name="J Geophys Res Biogeosci">
        <title>Magnetotaxis as an Adaptation to Enable Bacterial Shuttling of Microbial Sulfur and Sulfur Cycling Across Aquatic Oxic#Anoxic Interfaces.</title>
        <authorList>
            <person name="Li J."/>
            <person name="Liu P."/>
            <person name="Wang J."/>
            <person name="Roberts A.P."/>
            <person name="Pan Y."/>
        </authorList>
    </citation>
    <scope>NUCLEOTIDE SEQUENCE [LARGE SCALE GENOMIC DNA]</scope>
    <source>
        <strain evidence="9 10">MYR-1_YQ</strain>
    </source>
</reference>
<dbReference type="InterPro" id="IPR003594">
    <property type="entry name" value="HATPase_dom"/>
</dbReference>
<sequence>MATSKILIVEDESVVYEWMTITLKRMGYEILPPATTGVQAIESVKENAPDLIIMDISIGGDIDGIETANRIREISEAYVIYVSAHSDDNTFARAKLSGSYSYIVKPISASEFKTNIEMAIYKNQTERELKEFNRQLSQSEQRYRSIVDNIGIGIAVIGRGMKIVSLNRRMREWFPDIDISEKPLCYKSFNNPPRDCVCVYCPVILSFKDGAVHESTTETPAGEGVRNFRILASPLRDEIGSVYAVIELIEDITEQMDIQRRLLGQSEINSSMAEVSRALIQSDQISIEEISELILHHAKALTESAYGYVGYIDAETGFFVVPTLTTDVWDKCNVQDKRVVFEKLGGLVGWVLDNKESLLTNAPDRDHRRVGTPDGHIPITRLLSVPAMIGNKLLGQLSVANSMRDYTEVDNDVLLRLANYYALAIERKRIDDELKRHNQKLEAEVKRRTAELVTSNRLLEEEIIARKATEGKLKSKNIFSDLIIESVTDGLCVCHSVEQYPFVRFTVWNHRMSDITGYTMEEINHLGWYQSMYPDPRVQSRAIQRMAAMRYGDDLIAERWEVTCKDGEKKLFAISSSILYDVDGSAHVLALMQDITQSKRAEDDLRRAAYVIEQSPNMVVITDINVEIEYVNKMFTNITGYNANEVIGKNPRILKSGKTPPEVYTELWGRLTAGQQWQGEFCNRLKDGTEIWEFAKVFPLRDSDGNITNYLKMAEDITHKKRLEAELRQSQKMEAVGQLAGGVAHDFNNILSAIKNYAYLLKKRLKGDEKLLDFVDHIFSSTDKATYLTQSLLTFSRKQVINLKVVNLTDIITSTKKLFERLVREDIDLQVFVHVPEIMIHADIVQIEMVLINLVNNAMDAMSEGGALTIKADIISIDADFRARHNYGTVGKYARLVISDTGAGMDSATRDKIFDPFFTTKEVGKGTGLGLATVYGIIKQHNGYINVYSEPGSGSTFTILMPLIDSTKEEASPISIPGTAGGVETILLAEDNVEMRNSTRILLQEAGYQVIEATDGIDAMSKFDEHKFKIDLVLLDVVMPRANGKVVYDHIIKQTGGAARVIFLSGYSYEIIKKQDVLEQIGVYIQKPVRPDILLNKIREVLDQ</sequence>
<dbReference type="Pfam" id="PF00072">
    <property type="entry name" value="Response_reg"/>
    <property type="match status" value="2"/>
</dbReference>
<dbReference type="CDD" id="cd00156">
    <property type="entry name" value="REC"/>
    <property type="match status" value="1"/>
</dbReference>
<dbReference type="InterPro" id="IPR003661">
    <property type="entry name" value="HisK_dim/P_dom"/>
</dbReference>
<evidence type="ECO:0000256" key="1">
    <source>
        <dbReference type="ARBA" id="ARBA00000085"/>
    </source>
</evidence>
<evidence type="ECO:0000259" key="8">
    <source>
        <dbReference type="PROSITE" id="PS50113"/>
    </source>
</evidence>
<dbReference type="CDD" id="cd17534">
    <property type="entry name" value="REC_DC-like"/>
    <property type="match status" value="1"/>
</dbReference>
<dbReference type="SMART" id="SM00086">
    <property type="entry name" value="PAC"/>
    <property type="match status" value="2"/>
</dbReference>
<feature type="domain" description="PAS" evidence="7">
    <location>
        <begin position="604"/>
        <end position="650"/>
    </location>
</feature>